<evidence type="ECO:0000313" key="4">
    <source>
        <dbReference type="EMBL" id="MFC6059023.1"/>
    </source>
</evidence>
<sequence length="1063" mass="119605">MSPLPRALEGAHVSELEDLTHPAPGLYEQLITLRFEQKLKELSQLGWHPASDAVGPESVPHLLARHVSHTVRRVLQNLPVEDRVHAANHILESISTLNGAQEWVDLVADGPRQLLAITQQEAPGVFAVRPGIPLSDTALLTNSPEDPSLGFELRAELATADRVDLLCAFVKWHGLRVIERSLQAARERGVQIRVLTTTYMGATERRALDRLVEDFDTEVKVNYETRSTRLHAKAWLFQRNSGYHTAYVGSSNLSKAALLDGLEWNVRLSSVATPEVMRKFEATFESYWNDPSFETYEPHTDGSRLQEALAVAGGAPSADRSITLSGLEVRPYPHQRDMLERLAVERELHDRHRNLLVAATGTGKTVMAALDYKHLRRRHERDLRLLFVAHRKEILQQSLRTYQDVLLDANFGESLHSGEIPERWTHVFASVQSLNARALDHLAPDHFDVIVIDEFHHGTSPTYRKIIDHFQPLELLGLTATPERMDGKNVQDEFFDGRIAAEMRLWEALDNNLLCPFHYFGISDNTDLSSVEWKRGAYDVSSLSNVLTGNTVRAGLVVKAIEEKVADPSRMRALGFCVSVSHAHFMAESFRSAGFNAVAVSGETPADQRRQALADLKSGDLQVVFSVDLFNEGVDIPDVDTLLLLRPTSSATVFLQQLGRGLRRSDNKAVLTVLDFIGQHRKEFRFENQFRALTNLTRKRLLDHIEHDFPQLPSGCEIMLEEKAKRTIIANIKDQLSVNVTTLAREVAEYAEPRLSRYLEESGRELKEVYRGNGNSWTGLLRRAGLMDREAPEGEPALLKRIPAFLHVDDPLRVAEYTRMLEDDAPAYNDLDEKGKAYARMLFFQLWPLGGVTRKGFAHYDAGFAVLRKQHAFRSELRQVLAYNLAHTEHVPIPLLGASGDRGVPLAVHASYTREEILPALGQSDIGGFMPGDFREGVKWCESVKIDALLSTLEKDEKDFSPQTRYRDFALSETRFHWESQNQTSETSPTGLRYQRHVAQGSQVLLFVRRYKTTDIGGAQPWMLLGPAEYERHEGSKPMAVTWKVRHPIPADVLSYAKAVAAG</sequence>
<evidence type="ECO:0000259" key="3">
    <source>
        <dbReference type="PROSITE" id="PS51194"/>
    </source>
</evidence>
<dbReference type="CDD" id="cd18032">
    <property type="entry name" value="DEXHc_RE_I_III_res"/>
    <property type="match status" value="1"/>
</dbReference>
<evidence type="ECO:0000259" key="2">
    <source>
        <dbReference type="PROSITE" id="PS51192"/>
    </source>
</evidence>
<dbReference type="Pfam" id="PF04851">
    <property type="entry name" value="ResIII"/>
    <property type="match status" value="1"/>
</dbReference>
<dbReference type="PANTHER" id="PTHR47962:SF7">
    <property type="entry name" value="MITOCHONDRIAL ATP-DEPENDENT HELICASE IRC3-RELATED"/>
    <property type="match status" value="1"/>
</dbReference>
<dbReference type="InterPro" id="IPR001650">
    <property type="entry name" value="Helicase_C-like"/>
</dbReference>
<dbReference type="SUPFAM" id="SSF56024">
    <property type="entry name" value="Phospholipase D/nuclease"/>
    <property type="match status" value="1"/>
</dbReference>
<dbReference type="PROSITE" id="PS51194">
    <property type="entry name" value="HELICASE_CTER"/>
    <property type="match status" value="1"/>
</dbReference>
<dbReference type="InterPro" id="IPR052511">
    <property type="entry name" value="ATP-dep_Helicase"/>
</dbReference>
<dbReference type="InterPro" id="IPR025202">
    <property type="entry name" value="PLD-like_dom"/>
</dbReference>
<dbReference type="Pfam" id="PF11907">
    <property type="entry name" value="DUF3427"/>
    <property type="match status" value="1"/>
</dbReference>
<dbReference type="PROSITE" id="PS50035">
    <property type="entry name" value="PLD"/>
    <property type="match status" value="1"/>
</dbReference>
<dbReference type="EMBL" id="JBHSPT010000073">
    <property type="protein sequence ID" value="MFC6059023.1"/>
    <property type="molecule type" value="Genomic_DNA"/>
</dbReference>
<evidence type="ECO:0000313" key="5">
    <source>
        <dbReference type="Proteomes" id="UP001596242"/>
    </source>
</evidence>
<feature type="domain" description="Helicase ATP-binding" evidence="2">
    <location>
        <begin position="345"/>
        <end position="500"/>
    </location>
</feature>
<feature type="domain" description="Helicase C-terminal" evidence="3">
    <location>
        <begin position="560"/>
        <end position="713"/>
    </location>
</feature>
<dbReference type="InterPro" id="IPR006935">
    <property type="entry name" value="Helicase/UvrB_N"/>
</dbReference>
<dbReference type="Pfam" id="PF00271">
    <property type="entry name" value="Helicase_C"/>
    <property type="match status" value="1"/>
</dbReference>
<dbReference type="Pfam" id="PF13091">
    <property type="entry name" value="PLDc_2"/>
    <property type="match status" value="1"/>
</dbReference>
<dbReference type="SMART" id="SM00490">
    <property type="entry name" value="HELICc"/>
    <property type="match status" value="1"/>
</dbReference>
<dbReference type="InterPro" id="IPR001736">
    <property type="entry name" value="PLipase_D/transphosphatidylase"/>
</dbReference>
<dbReference type="SUPFAM" id="SSF52540">
    <property type="entry name" value="P-loop containing nucleoside triphosphate hydrolases"/>
    <property type="match status" value="1"/>
</dbReference>
<feature type="domain" description="PLD phosphodiesterase" evidence="1">
    <location>
        <begin position="226"/>
        <end position="257"/>
    </location>
</feature>
<dbReference type="PROSITE" id="PS51192">
    <property type="entry name" value="HELICASE_ATP_BIND_1"/>
    <property type="match status" value="1"/>
</dbReference>
<reference evidence="5" key="1">
    <citation type="journal article" date="2019" name="Int. J. Syst. Evol. Microbiol.">
        <title>The Global Catalogue of Microorganisms (GCM) 10K type strain sequencing project: providing services to taxonomists for standard genome sequencing and annotation.</title>
        <authorList>
            <consortium name="The Broad Institute Genomics Platform"/>
            <consortium name="The Broad Institute Genome Sequencing Center for Infectious Disease"/>
            <person name="Wu L."/>
            <person name="Ma J."/>
        </authorList>
    </citation>
    <scope>NUCLEOTIDE SEQUENCE [LARGE SCALE GENOMIC DNA]</scope>
    <source>
        <strain evidence="5">JCM 12763</strain>
    </source>
</reference>
<dbReference type="InterPro" id="IPR027417">
    <property type="entry name" value="P-loop_NTPase"/>
</dbReference>
<dbReference type="CDD" id="cd18799">
    <property type="entry name" value="SF2_C_EcoAI-like"/>
    <property type="match status" value="1"/>
</dbReference>
<dbReference type="Gene3D" id="3.40.50.300">
    <property type="entry name" value="P-loop containing nucleotide triphosphate hydrolases"/>
    <property type="match status" value="2"/>
</dbReference>
<organism evidence="4 5">
    <name type="scientific">Streptomyces pratens</name>
    <dbReference type="NCBI Taxonomy" id="887456"/>
    <lineage>
        <taxon>Bacteria</taxon>
        <taxon>Bacillati</taxon>
        <taxon>Actinomycetota</taxon>
        <taxon>Actinomycetes</taxon>
        <taxon>Kitasatosporales</taxon>
        <taxon>Streptomycetaceae</taxon>
        <taxon>Streptomyces</taxon>
    </lineage>
</organism>
<dbReference type="CDD" id="cd09203">
    <property type="entry name" value="PLDc_N_DEXD_b1"/>
    <property type="match status" value="1"/>
</dbReference>
<proteinExistence type="predicted"/>
<dbReference type="PANTHER" id="PTHR47962">
    <property type="entry name" value="ATP-DEPENDENT HELICASE LHR-RELATED-RELATED"/>
    <property type="match status" value="1"/>
</dbReference>
<dbReference type="RefSeq" id="WP_386402639.1">
    <property type="nucleotide sequence ID" value="NZ_JBHSPT010000073.1"/>
</dbReference>
<dbReference type="InterPro" id="IPR014001">
    <property type="entry name" value="Helicase_ATP-bd"/>
</dbReference>
<evidence type="ECO:0000259" key="1">
    <source>
        <dbReference type="PROSITE" id="PS50035"/>
    </source>
</evidence>
<dbReference type="Gene3D" id="3.30.870.10">
    <property type="entry name" value="Endonuclease Chain A"/>
    <property type="match status" value="1"/>
</dbReference>
<protein>
    <submittedName>
        <fullName evidence="4">DUF3427 domain-containing protein</fullName>
    </submittedName>
</protein>
<keyword evidence="5" id="KW-1185">Reference proteome</keyword>
<gene>
    <name evidence="4" type="ORF">ACFP50_27510</name>
</gene>
<comment type="caution">
    <text evidence="4">The sequence shown here is derived from an EMBL/GenBank/DDBJ whole genome shotgun (WGS) entry which is preliminary data.</text>
</comment>
<dbReference type="SMART" id="SM00487">
    <property type="entry name" value="DEXDc"/>
    <property type="match status" value="1"/>
</dbReference>
<dbReference type="InterPro" id="IPR021835">
    <property type="entry name" value="DUF3427"/>
</dbReference>
<accession>A0ABW1M5Y0</accession>
<name>A0ABW1M5Y0_9ACTN</name>
<dbReference type="Proteomes" id="UP001596242">
    <property type="component" value="Unassembled WGS sequence"/>
</dbReference>